<evidence type="ECO:0000313" key="3">
    <source>
        <dbReference type="Proteomes" id="UP000281406"/>
    </source>
</evidence>
<evidence type="ECO:0000256" key="1">
    <source>
        <dbReference type="SAM" id="Phobius"/>
    </source>
</evidence>
<dbReference type="Pfam" id="PF16101">
    <property type="entry name" value="PRIMA1"/>
    <property type="match status" value="1"/>
</dbReference>
<reference evidence="2 3" key="1">
    <citation type="submission" date="2018-10" db="EMBL/GenBank/DDBJ databases">
        <title>Genome assembly for a Yunnan-Guizhou Plateau 3E fish, Anabarilius grahami (Regan), and its evolutionary and genetic applications.</title>
        <authorList>
            <person name="Jiang W."/>
        </authorList>
    </citation>
    <scope>NUCLEOTIDE SEQUENCE [LARGE SCALE GENOMIC DNA]</scope>
    <source>
        <strain evidence="2">AG-KIZ</strain>
        <tissue evidence="2">Muscle</tissue>
    </source>
</reference>
<keyword evidence="1" id="KW-0472">Membrane</keyword>
<keyword evidence="1" id="KW-1133">Transmembrane helix</keyword>
<keyword evidence="3" id="KW-1185">Reference proteome</keyword>
<name>A0A3N0XJ88_ANAGA</name>
<evidence type="ECO:0000313" key="2">
    <source>
        <dbReference type="EMBL" id="ROI37402.1"/>
    </source>
</evidence>
<gene>
    <name evidence="2" type="ORF">DPX16_5084</name>
</gene>
<dbReference type="EMBL" id="RJVU01072342">
    <property type="protein sequence ID" value="ROI37402.1"/>
    <property type="molecule type" value="Genomic_DNA"/>
</dbReference>
<dbReference type="AlphaFoldDB" id="A0A3N0XJ88"/>
<keyword evidence="1" id="KW-0812">Transmembrane</keyword>
<dbReference type="Proteomes" id="UP000281406">
    <property type="component" value="Unassembled WGS sequence"/>
</dbReference>
<proteinExistence type="predicted"/>
<dbReference type="InterPro" id="IPR029659">
    <property type="entry name" value="PRIMA1"/>
</dbReference>
<organism evidence="2 3">
    <name type="scientific">Anabarilius grahami</name>
    <name type="common">Kanglang fish</name>
    <name type="synonym">Barilius grahami</name>
    <dbReference type="NCBI Taxonomy" id="495550"/>
    <lineage>
        <taxon>Eukaryota</taxon>
        <taxon>Metazoa</taxon>
        <taxon>Chordata</taxon>
        <taxon>Craniata</taxon>
        <taxon>Vertebrata</taxon>
        <taxon>Euteleostomi</taxon>
        <taxon>Actinopterygii</taxon>
        <taxon>Neopterygii</taxon>
        <taxon>Teleostei</taxon>
        <taxon>Ostariophysi</taxon>
        <taxon>Cypriniformes</taxon>
        <taxon>Xenocyprididae</taxon>
        <taxon>Xenocypridinae</taxon>
        <taxon>Xenocypridinae incertae sedis</taxon>
        <taxon>Anabarilius</taxon>
    </lineage>
</organism>
<dbReference type="OrthoDB" id="8885320at2759"/>
<feature type="transmembrane region" description="Helical" evidence="1">
    <location>
        <begin position="17"/>
        <end position="42"/>
    </location>
</feature>
<comment type="caution">
    <text evidence="2">The sequence shown here is derived from an EMBL/GenBank/DDBJ whole genome shotgun (WGS) entry which is preliminary data.</text>
</comment>
<accession>A0A3N0XJ88</accession>
<sequence>MAPEASAPLLGSWWMEIIVVGTTGSALAVFLLLTVIIFYKAIKRYVLLSRKP</sequence>
<protein>
    <submittedName>
        <fullName evidence="2">Uncharacterized protein</fullName>
    </submittedName>
</protein>